<dbReference type="InterPro" id="IPR044822">
    <property type="entry name" value="Myb_DNA-bind_4"/>
</dbReference>
<evidence type="ECO:0000256" key="5">
    <source>
        <dbReference type="ARBA" id="ARBA00023242"/>
    </source>
</evidence>
<dbReference type="GO" id="GO:0003677">
    <property type="term" value="F:DNA binding"/>
    <property type="evidence" value="ECO:0007669"/>
    <property type="project" value="UniProtKB-KW"/>
</dbReference>
<dbReference type="GO" id="GO:0005634">
    <property type="term" value="C:nucleus"/>
    <property type="evidence" value="ECO:0007669"/>
    <property type="project" value="UniProtKB-SubCell"/>
</dbReference>
<comment type="subcellular location">
    <subcellularLocation>
        <location evidence="1">Nucleus</location>
    </subcellularLocation>
</comment>
<evidence type="ECO:0000256" key="3">
    <source>
        <dbReference type="ARBA" id="ARBA00023125"/>
    </source>
</evidence>
<dbReference type="Gene3D" id="1.10.10.60">
    <property type="entry name" value="Homeodomain-like"/>
    <property type="match status" value="1"/>
</dbReference>
<keyword evidence="4" id="KW-0804">Transcription</keyword>
<dbReference type="PANTHER" id="PTHR21654:SF84">
    <property type="entry name" value="SI:DKEY-66I24.7"/>
    <property type="match status" value="1"/>
</dbReference>
<keyword evidence="3" id="KW-0238">DNA-binding</keyword>
<organism evidence="8 9">
    <name type="scientific">Ceutorhynchus assimilis</name>
    <name type="common">cabbage seed weevil</name>
    <dbReference type="NCBI Taxonomy" id="467358"/>
    <lineage>
        <taxon>Eukaryota</taxon>
        <taxon>Metazoa</taxon>
        <taxon>Ecdysozoa</taxon>
        <taxon>Arthropoda</taxon>
        <taxon>Hexapoda</taxon>
        <taxon>Insecta</taxon>
        <taxon>Pterygota</taxon>
        <taxon>Neoptera</taxon>
        <taxon>Endopterygota</taxon>
        <taxon>Coleoptera</taxon>
        <taxon>Polyphaga</taxon>
        <taxon>Cucujiformia</taxon>
        <taxon>Curculionidae</taxon>
        <taxon>Ceutorhynchinae</taxon>
        <taxon>Ceutorhynchus</taxon>
    </lineage>
</organism>
<proteinExistence type="predicted"/>
<evidence type="ECO:0000313" key="9">
    <source>
        <dbReference type="Proteomes" id="UP001152799"/>
    </source>
</evidence>
<accession>A0A9N9N1E3</accession>
<dbReference type="OrthoDB" id="6781290at2759"/>
<reference evidence="8" key="1">
    <citation type="submission" date="2022-01" db="EMBL/GenBank/DDBJ databases">
        <authorList>
            <person name="King R."/>
        </authorList>
    </citation>
    <scope>NUCLEOTIDE SEQUENCE</scope>
</reference>
<dbReference type="Pfam" id="PF13837">
    <property type="entry name" value="Myb_DNA-bind_4"/>
    <property type="match status" value="1"/>
</dbReference>
<keyword evidence="9" id="KW-1185">Reference proteome</keyword>
<dbReference type="EMBL" id="OU892284">
    <property type="protein sequence ID" value="CAG9772108.1"/>
    <property type="molecule type" value="Genomic_DNA"/>
</dbReference>
<sequence>MSFTPILQSGSDSPIVEDGKILCVNEAGELVWSPIDDSPDSIVSSEQDELCEEGDDISKRVNQEINIVIDAKNWNRNGTLLLISLYKKYVPDFQNTKIRNYVVWKKISNDLRKENYNYSPKQVENRWKNLRKKYIAKKDNMKSDHSGEGRVDFEFVDEFNEIFSNKPNVTPLAIASTSKSCGKSQPEKCASDEQGDDDSKNNEAAKKKIKPVGQIVEQWASQMQEDLNRREEKQQERHREMMERQDRAIDTYKEIMEKLLNKF</sequence>
<dbReference type="PANTHER" id="PTHR21654">
    <property type="entry name" value="FI21293P1"/>
    <property type="match status" value="1"/>
</dbReference>
<evidence type="ECO:0000256" key="2">
    <source>
        <dbReference type="ARBA" id="ARBA00023015"/>
    </source>
</evidence>
<gene>
    <name evidence="8" type="ORF">CEUTPL_LOCUS12530</name>
</gene>
<evidence type="ECO:0000256" key="1">
    <source>
        <dbReference type="ARBA" id="ARBA00004123"/>
    </source>
</evidence>
<feature type="domain" description="Myb/SANT-like DNA-binding" evidence="7">
    <location>
        <begin position="72"/>
        <end position="161"/>
    </location>
</feature>
<evidence type="ECO:0000313" key="8">
    <source>
        <dbReference type="EMBL" id="CAG9772108.1"/>
    </source>
</evidence>
<keyword evidence="5" id="KW-0539">Nucleus</keyword>
<feature type="compositionally biased region" description="Basic and acidic residues" evidence="6">
    <location>
        <begin position="226"/>
        <end position="245"/>
    </location>
</feature>
<protein>
    <recommendedName>
        <fullName evidence="7">Myb/SANT-like DNA-binding domain-containing protein</fullName>
    </recommendedName>
</protein>
<evidence type="ECO:0000256" key="6">
    <source>
        <dbReference type="SAM" id="MobiDB-lite"/>
    </source>
</evidence>
<dbReference type="Proteomes" id="UP001152799">
    <property type="component" value="Chromosome 8"/>
</dbReference>
<dbReference type="GO" id="GO:0010468">
    <property type="term" value="P:regulation of gene expression"/>
    <property type="evidence" value="ECO:0007669"/>
    <property type="project" value="UniProtKB-ARBA"/>
</dbReference>
<dbReference type="AlphaFoldDB" id="A0A9N9N1E3"/>
<evidence type="ECO:0000256" key="4">
    <source>
        <dbReference type="ARBA" id="ARBA00023163"/>
    </source>
</evidence>
<keyword evidence="2" id="KW-0805">Transcription regulation</keyword>
<feature type="region of interest" description="Disordered" evidence="6">
    <location>
        <begin position="177"/>
        <end position="245"/>
    </location>
</feature>
<feature type="compositionally biased region" description="Basic and acidic residues" evidence="6">
    <location>
        <begin position="185"/>
        <end position="206"/>
    </location>
</feature>
<name>A0A9N9N1E3_9CUCU</name>
<evidence type="ECO:0000259" key="7">
    <source>
        <dbReference type="Pfam" id="PF13837"/>
    </source>
</evidence>